<dbReference type="GO" id="GO:0047420">
    <property type="term" value="F:N-acyl-D-amino-acid deacylase activity"/>
    <property type="evidence" value="ECO:0007669"/>
    <property type="project" value="UniProtKB-EC"/>
</dbReference>
<accession>F4LRN8</accession>
<protein>
    <submittedName>
        <fullName evidence="2">N-acyl-D-amino-acid deacylase</fullName>
        <ecNumber evidence="2">3.5.1.81</ecNumber>
    </submittedName>
</protein>
<dbReference type="PANTHER" id="PTHR11647:SF1">
    <property type="entry name" value="COLLAPSIN RESPONSE MEDIATOR PROTEIN"/>
    <property type="match status" value="1"/>
</dbReference>
<dbReference type="Gene3D" id="3.20.20.140">
    <property type="entry name" value="Metal-dependent hydrolases"/>
    <property type="match status" value="1"/>
</dbReference>
<keyword evidence="3" id="KW-1185">Reference proteome</keyword>
<proteinExistence type="predicted"/>
<dbReference type="Pfam" id="PF07969">
    <property type="entry name" value="Amidohydro_3"/>
    <property type="match status" value="1"/>
</dbReference>
<evidence type="ECO:0000259" key="1">
    <source>
        <dbReference type="Pfam" id="PF07969"/>
    </source>
</evidence>
<dbReference type="CDD" id="cd01297">
    <property type="entry name" value="D-aminoacylase"/>
    <property type="match status" value="1"/>
</dbReference>
<evidence type="ECO:0000313" key="2">
    <source>
        <dbReference type="EMBL" id="CCP26827.2"/>
    </source>
</evidence>
<dbReference type="HOGENOM" id="CLU_016107_2_1_9"/>
<reference evidence="3" key="1">
    <citation type="journal article" date="2013" name="Genome Announc.">
        <title>First genome sequence of a syntrophic acetate-oxidizing bacterium, Tepidanaerobacter acetatoxydans strain Re1.</title>
        <authorList>
            <person name="Manzoor S."/>
            <person name="Bongcam-Rudloff E."/>
            <person name="Schnurer A."/>
            <person name="Muller B."/>
        </authorList>
    </citation>
    <scope>NUCLEOTIDE SEQUENCE [LARGE SCALE GENOMIC DNA]</scope>
    <source>
        <strain evidence="3">Re1</strain>
    </source>
</reference>
<evidence type="ECO:0000313" key="3">
    <source>
        <dbReference type="Proteomes" id="UP000010802"/>
    </source>
</evidence>
<dbReference type="OrthoDB" id="9775607at2"/>
<name>F4LRN8_TEPAE</name>
<dbReference type="Gene3D" id="3.30.1490.130">
    <property type="entry name" value="D-aminoacylase. Domain 3"/>
    <property type="match status" value="1"/>
</dbReference>
<dbReference type="Gene3D" id="2.30.40.10">
    <property type="entry name" value="Urease, subunit C, domain 1"/>
    <property type="match status" value="1"/>
</dbReference>
<dbReference type="InterPro" id="IPR023100">
    <property type="entry name" value="D-aminoacylase_insert_dom_sf"/>
</dbReference>
<dbReference type="GO" id="GO:0005829">
    <property type="term" value="C:cytosol"/>
    <property type="evidence" value="ECO:0007669"/>
    <property type="project" value="TreeGrafter"/>
</dbReference>
<dbReference type="RefSeq" id="WP_013778029.1">
    <property type="nucleotide sequence ID" value="NC_015519.1"/>
</dbReference>
<dbReference type="GO" id="GO:0016812">
    <property type="term" value="F:hydrolase activity, acting on carbon-nitrogen (but not peptide) bonds, in cyclic amides"/>
    <property type="evidence" value="ECO:0007669"/>
    <property type="project" value="TreeGrafter"/>
</dbReference>
<dbReference type="KEGG" id="tep:TepRe1_0950"/>
<dbReference type="Proteomes" id="UP000010802">
    <property type="component" value="Chromosome"/>
</dbReference>
<dbReference type="InterPro" id="IPR032466">
    <property type="entry name" value="Metal_Hydrolase"/>
</dbReference>
<dbReference type="KEGG" id="tae:TepiRe1_1040"/>
<dbReference type="EC" id="3.5.1.81" evidence="2"/>
<sequence length="530" mass="58929">MLDTLIKNVKILDGSGEAAYTGNVGIKDGKICLKNLDDKAIEVIEGKGRYLTPGFIDSHSHGDMVVGKDFARLSKSCQGITTEIAGQCGLSMAPTSREYLEYYQNNLLIAPDAVPKESEHWNDYANFVEYVQAQPKSAHIKIFVGHATLRIAVMGMANRKATEEELSKMKDLLVYAMENGAVGMSTGLIYPPSTYAPTEELIELAKAMKPYNGIYASHMRNESDEVVEAVKETIDIGRQAGVPVFISHHKVLGKNNWGLQKETLRLVDEAAAEGIQVTLDQYPYTRNMTHLNACIPPWYYSDGTKELTKRLADPKVRATIKAEMTNPETKYDNYYLNAGGWSGILITTSPVREAEGLTISEYAKKLDKDEFETFFDLMQESGCYGTAVYSSMCDEDVFDIIKNPNTVVGTDGITQAANEKGHPRAYGSFPRALNYFVKENSILSLEEMVHRMTGLTAERIRIANKGLILEGYDADLVLLDYDHLEDVATYINPLGRAKGIDKVFVDGIVVYEDGKMTGKTPGKYLYHYKK</sequence>
<organism evidence="2 3">
    <name type="scientific">Tepidanaerobacter acetatoxydans (strain DSM 21804 / JCM 16047 / Re1)</name>
    <dbReference type="NCBI Taxonomy" id="1209989"/>
    <lineage>
        <taxon>Bacteria</taxon>
        <taxon>Bacillati</taxon>
        <taxon>Bacillota</taxon>
        <taxon>Clostridia</taxon>
        <taxon>Thermosediminibacterales</taxon>
        <taxon>Tepidanaerobacteraceae</taxon>
        <taxon>Tepidanaerobacter</taxon>
    </lineage>
</organism>
<dbReference type="PANTHER" id="PTHR11647">
    <property type="entry name" value="HYDRANTOINASE/DIHYDROPYRIMIDINASE FAMILY MEMBER"/>
    <property type="match status" value="1"/>
</dbReference>
<gene>
    <name evidence="2" type="ordered locus">TEPIRE1_1040</name>
</gene>
<dbReference type="InterPro" id="IPR011059">
    <property type="entry name" value="Metal-dep_hydrolase_composite"/>
</dbReference>
<dbReference type="InterPro" id="IPR050378">
    <property type="entry name" value="Metallo-dep_Hydrolases_sf"/>
</dbReference>
<dbReference type="SUPFAM" id="SSF51556">
    <property type="entry name" value="Metallo-dependent hydrolases"/>
    <property type="match status" value="1"/>
</dbReference>
<keyword evidence="2" id="KW-0378">Hydrolase</keyword>
<dbReference type="SUPFAM" id="SSF51338">
    <property type="entry name" value="Composite domain of metallo-dependent hydrolases"/>
    <property type="match status" value="1"/>
</dbReference>
<dbReference type="EMBL" id="HF563609">
    <property type="protein sequence ID" value="CCP26827.2"/>
    <property type="molecule type" value="Genomic_DNA"/>
</dbReference>
<dbReference type="InterPro" id="IPR013108">
    <property type="entry name" value="Amidohydro_3"/>
</dbReference>
<dbReference type="eggNOG" id="COG3653">
    <property type="taxonomic scope" value="Bacteria"/>
</dbReference>
<feature type="domain" description="Amidohydrolase 3" evidence="1">
    <location>
        <begin position="42"/>
        <end position="511"/>
    </location>
</feature>
<dbReference type="AlphaFoldDB" id="F4LRN8"/>
<dbReference type="STRING" id="1209989.TepRe1_0950"/>